<evidence type="ECO:0000313" key="2">
    <source>
        <dbReference type="Proteomes" id="UP000023152"/>
    </source>
</evidence>
<accession>X6LWD4</accession>
<reference evidence="1 2" key="1">
    <citation type="journal article" date="2013" name="Curr. Biol.">
        <title>The Genome of the Foraminiferan Reticulomyxa filosa.</title>
        <authorList>
            <person name="Glockner G."/>
            <person name="Hulsmann N."/>
            <person name="Schleicher M."/>
            <person name="Noegel A.A."/>
            <person name="Eichinger L."/>
            <person name="Gallinger C."/>
            <person name="Pawlowski J."/>
            <person name="Sierra R."/>
            <person name="Euteneuer U."/>
            <person name="Pillet L."/>
            <person name="Moustafa A."/>
            <person name="Platzer M."/>
            <person name="Groth M."/>
            <person name="Szafranski K."/>
            <person name="Schliwa M."/>
        </authorList>
    </citation>
    <scope>NUCLEOTIDE SEQUENCE [LARGE SCALE GENOMIC DNA]</scope>
</reference>
<gene>
    <name evidence="1" type="ORF">RFI_32361</name>
</gene>
<dbReference type="EMBL" id="ASPP01028616">
    <property type="protein sequence ID" value="ETO05035.1"/>
    <property type="molecule type" value="Genomic_DNA"/>
</dbReference>
<feature type="non-terminal residue" evidence="1">
    <location>
        <position position="1"/>
    </location>
</feature>
<organism evidence="1 2">
    <name type="scientific">Reticulomyxa filosa</name>
    <dbReference type="NCBI Taxonomy" id="46433"/>
    <lineage>
        <taxon>Eukaryota</taxon>
        <taxon>Sar</taxon>
        <taxon>Rhizaria</taxon>
        <taxon>Retaria</taxon>
        <taxon>Foraminifera</taxon>
        <taxon>Monothalamids</taxon>
        <taxon>Reticulomyxidae</taxon>
        <taxon>Reticulomyxa</taxon>
    </lineage>
</organism>
<protein>
    <submittedName>
        <fullName evidence="1">Uncharacterized protein</fullName>
    </submittedName>
</protein>
<dbReference type="AlphaFoldDB" id="X6LWD4"/>
<evidence type="ECO:0000313" key="1">
    <source>
        <dbReference type="EMBL" id="ETO05035.1"/>
    </source>
</evidence>
<name>X6LWD4_RETFI</name>
<keyword evidence="2" id="KW-1185">Reference proteome</keyword>
<dbReference type="Proteomes" id="UP000023152">
    <property type="component" value="Unassembled WGS sequence"/>
</dbReference>
<sequence>IVVEHLAGSAGYIFFPTDLVRLCVRFGDTIYPPRFEFVVLDDPYQCMSILKQGTSFVHDKSGPTRCGLVHLCDPAQGNLMLSLLKIWRHFRYTITLSVDYNGSFLFVGFSPDWVKNTLHFQLGNSKFPTWSTANQFRDWKGSVWNKNDNFYISGKFNIFQIIVQKSVNENFIEIRNVFTRQKIVLQPIPNEMERISFYSYCYDISVVDQLFEMLCTVEQSPY</sequence>
<proteinExistence type="predicted"/>
<comment type="caution">
    <text evidence="1">The sequence shown here is derived from an EMBL/GenBank/DDBJ whole genome shotgun (WGS) entry which is preliminary data.</text>
</comment>